<dbReference type="RefSeq" id="WP_002945571.1">
    <property type="nucleotide sequence ID" value="NZ_CP012543.1"/>
</dbReference>
<gene>
    <name evidence="2" type="ORF">CRECT_1041</name>
</gene>
<dbReference type="CDD" id="cd16325">
    <property type="entry name" value="LolA"/>
    <property type="match status" value="1"/>
</dbReference>
<proteinExistence type="predicted"/>
<name>A0A6G5QM89_CAMRE</name>
<organism evidence="2 3">
    <name type="scientific">Campylobacter rectus</name>
    <name type="common">Wolinella recta</name>
    <dbReference type="NCBI Taxonomy" id="203"/>
    <lineage>
        <taxon>Bacteria</taxon>
        <taxon>Pseudomonadati</taxon>
        <taxon>Campylobacterota</taxon>
        <taxon>Epsilonproteobacteria</taxon>
        <taxon>Campylobacterales</taxon>
        <taxon>Campylobacteraceae</taxon>
        <taxon>Campylobacter</taxon>
    </lineage>
</organism>
<dbReference type="InterPro" id="IPR029046">
    <property type="entry name" value="LolA/LolB/LppX"/>
</dbReference>
<evidence type="ECO:0000313" key="3">
    <source>
        <dbReference type="Proteomes" id="UP000502377"/>
    </source>
</evidence>
<dbReference type="SUPFAM" id="SSF89392">
    <property type="entry name" value="Prokaryotic lipoproteins and lipoprotein localization factors"/>
    <property type="match status" value="1"/>
</dbReference>
<protein>
    <submittedName>
        <fullName evidence="2">Putative outer membrane lipoprotein carrier protein LolA</fullName>
    </submittedName>
</protein>
<dbReference type="KEGG" id="crx:CRECT_1041"/>
<accession>A0A6G5QM89</accession>
<keyword evidence="1" id="KW-0732">Signal</keyword>
<reference evidence="2 3" key="1">
    <citation type="submission" date="2016-07" db="EMBL/GenBank/DDBJ databases">
        <title>Comparative genomics of the Campylobacter concisus group.</title>
        <authorList>
            <person name="Miller W.G."/>
            <person name="Yee E."/>
            <person name="Chapman M.H."/>
            <person name="Huynh S."/>
            <person name="Bono J.L."/>
            <person name="On S.L.W."/>
            <person name="StLeger J."/>
            <person name="Foster G."/>
            <person name="Parker C.T."/>
        </authorList>
    </citation>
    <scope>NUCLEOTIDE SEQUENCE [LARGE SCALE GENOMIC DNA]</scope>
    <source>
        <strain evidence="2 3">ATCC 33238</strain>
    </source>
</reference>
<evidence type="ECO:0000313" key="2">
    <source>
        <dbReference type="EMBL" id="QCD46707.1"/>
    </source>
</evidence>
<dbReference type="Proteomes" id="UP000502377">
    <property type="component" value="Chromosome"/>
</dbReference>
<dbReference type="Gene3D" id="2.50.20.10">
    <property type="entry name" value="Lipoprotein localisation LolA/LolB/LppX"/>
    <property type="match status" value="1"/>
</dbReference>
<keyword evidence="2" id="KW-0449">Lipoprotein</keyword>
<sequence>MKKIAVIFSLAAGLLGLEFSEIKSQIKTQNISGDFAQTKFLSGFNAEFKSYGKFELSQSELLYDTLSPVAVSIVINERGIFQKSGNGLIKIDQNFDKKLFLSIIKLDKAELEKEFSFKISGDKSNWNIELTPKNLLLKQIFTRILVGGDKFVRKIVLNEVSGDKTVNDFYNVK</sequence>
<dbReference type="EMBL" id="CP012543">
    <property type="protein sequence ID" value="QCD46707.1"/>
    <property type="molecule type" value="Genomic_DNA"/>
</dbReference>
<dbReference type="AlphaFoldDB" id="A0A6G5QM89"/>
<dbReference type="InterPro" id="IPR004564">
    <property type="entry name" value="OM_lipoprot_carrier_LolA-like"/>
</dbReference>
<evidence type="ECO:0000256" key="1">
    <source>
        <dbReference type="ARBA" id="ARBA00022729"/>
    </source>
</evidence>